<dbReference type="EMBL" id="JBAWKS010000001">
    <property type="protein sequence ID" value="MEI4548241.1"/>
    <property type="molecule type" value="Genomic_DNA"/>
</dbReference>
<feature type="signal peptide" evidence="1">
    <location>
        <begin position="1"/>
        <end position="18"/>
    </location>
</feature>
<reference evidence="2 3" key="1">
    <citation type="submission" date="2023-12" db="EMBL/GenBank/DDBJ databases">
        <title>Friends and Foes: Symbiotic and Algicidal bacterial influence on Karenia brevis blooms.</title>
        <authorList>
            <person name="Fei C."/>
            <person name="Mohamed A.R."/>
            <person name="Booker A."/>
            <person name="Arshad M."/>
            <person name="Klass S."/>
            <person name="Ahn S."/>
            <person name="Gilbert P.M."/>
            <person name="Heil C.A."/>
            <person name="Martinez J.M."/>
            <person name="Amin S.A."/>
        </authorList>
    </citation>
    <scope>NUCLEOTIDE SEQUENCE [LARGE SCALE GENOMIC DNA]</scope>
    <source>
        <strain evidence="2 3">CE15</strain>
    </source>
</reference>
<gene>
    <name evidence="2" type="ORF">WAE96_00770</name>
</gene>
<evidence type="ECO:0000313" key="2">
    <source>
        <dbReference type="EMBL" id="MEI4548241.1"/>
    </source>
</evidence>
<accession>A0ABU8EMT6</accession>
<evidence type="ECO:0000256" key="1">
    <source>
        <dbReference type="SAM" id="SignalP"/>
    </source>
</evidence>
<organism evidence="2 3">
    <name type="scientific">Pseudoalteromonas spongiae</name>
    <dbReference type="NCBI Taxonomy" id="298657"/>
    <lineage>
        <taxon>Bacteria</taxon>
        <taxon>Pseudomonadati</taxon>
        <taxon>Pseudomonadota</taxon>
        <taxon>Gammaproteobacteria</taxon>
        <taxon>Alteromonadales</taxon>
        <taxon>Pseudoalteromonadaceae</taxon>
        <taxon>Pseudoalteromonas</taxon>
    </lineage>
</organism>
<keyword evidence="1" id="KW-0732">Signal</keyword>
<evidence type="ECO:0000313" key="3">
    <source>
        <dbReference type="Proteomes" id="UP001382455"/>
    </source>
</evidence>
<feature type="chain" id="PRO_5046159450" description="Porin" evidence="1">
    <location>
        <begin position="19"/>
        <end position="256"/>
    </location>
</feature>
<keyword evidence="3" id="KW-1185">Reference proteome</keyword>
<proteinExistence type="predicted"/>
<dbReference type="RefSeq" id="WP_010562232.1">
    <property type="nucleotide sequence ID" value="NZ_JBAWKS010000001.1"/>
</dbReference>
<comment type="caution">
    <text evidence="2">The sequence shown here is derived from an EMBL/GenBank/DDBJ whole genome shotgun (WGS) entry which is preliminary data.</text>
</comment>
<name>A0ABU8EMT6_9GAMM</name>
<evidence type="ECO:0008006" key="4">
    <source>
        <dbReference type="Google" id="ProtNLM"/>
    </source>
</evidence>
<sequence>MKKLLPLALLFACNSGLASDTIQHQIDFGVSDLYDFDDNFVGIAYTYAFEDLASASGPHNIKTYLNRINTLSTRALVLDDFYDIDVEYTHYFDNALVVRSNVEYAKDNDFNNEYLMLNGELGNNITTNLQLGVGVTYLYRNESDVFGVQDSSNNWRLTPYVRYTKIEQGQGWDFVFKQISGKEDYYQGRADYYINENWFIGIQALAQTNELDNNNFEVQTQYWFNEHFSFNFGLGAGFGDDSSGLDSVTLLMTSRF</sequence>
<dbReference type="Proteomes" id="UP001382455">
    <property type="component" value="Unassembled WGS sequence"/>
</dbReference>
<protein>
    <recommendedName>
        <fullName evidence="4">Porin</fullName>
    </recommendedName>
</protein>